<organism evidence="3 4">
    <name type="scientific">Dawidia soli</name>
    <dbReference type="NCBI Taxonomy" id="2782352"/>
    <lineage>
        <taxon>Bacteria</taxon>
        <taxon>Pseudomonadati</taxon>
        <taxon>Bacteroidota</taxon>
        <taxon>Cytophagia</taxon>
        <taxon>Cytophagales</taxon>
        <taxon>Chryseotaleaceae</taxon>
        <taxon>Dawidia</taxon>
    </lineage>
</organism>
<dbReference type="EMBL" id="JAHESC010000002">
    <property type="protein sequence ID" value="MBT1685304.1"/>
    <property type="molecule type" value="Genomic_DNA"/>
</dbReference>
<dbReference type="Gene3D" id="3.30.70.1060">
    <property type="entry name" value="Dimeric alpha+beta barrel"/>
    <property type="match status" value="1"/>
</dbReference>
<comment type="similarity">
    <text evidence="1">Belongs to the YciI family.</text>
</comment>
<evidence type="ECO:0000313" key="4">
    <source>
        <dbReference type="Proteomes" id="UP001319180"/>
    </source>
</evidence>
<evidence type="ECO:0000256" key="1">
    <source>
        <dbReference type="ARBA" id="ARBA00007689"/>
    </source>
</evidence>
<gene>
    <name evidence="3" type="ORF">KK078_01990</name>
</gene>
<evidence type="ECO:0000313" key="3">
    <source>
        <dbReference type="EMBL" id="MBT1685304.1"/>
    </source>
</evidence>
<dbReference type="AlphaFoldDB" id="A0AAP2D591"/>
<accession>A0AAP2D591</accession>
<dbReference type="PANTHER" id="PTHR37828:SF1">
    <property type="entry name" value="YCII-RELATED DOMAIN-CONTAINING PROTEIN"/>
    <property type="match status" value="1"/>
</dbReference>
<dbReference type="InterPro" id="IPR005545">
    <property type="entry name" value="YCII"/>
</dbReference>
<protein>
    <recommendedName>
        <fullName evidence="2">YCII-related domain-containing protein</fullName>
    </recommendedName>
</protein>
<evidence type="ECO:0000259" key="2">
    <source>
        <dbReference type="Pfam" id="PF03795"/>
    </source>
</evidence>
<name>A0AAP2D591_9BACT</name>
<dbReference type="PANTHER" id="PTHR37828">
    <property type="entry name" value="GSR2449 PROTEIN"/>
    <property type="match status" value="1"/>
</dbReference>
<sequence>MLLLAPAYRGWAQQDAYTFVFLTKNANADKITQSLLDSLMKGHMANISRLAAEGKLIAAGPFDGGGGIFILRTASTDQAREWLSSDPGILARRWEVTLYPYKPFIGSVCAVKEPYEMVSYAFVRFDMVVTKFTAQNYPDILRRHEEYVRKLATTGNVVTYGILGEHDTGILVMKGEVQPEVIEADPGIQEGLFEVQYKKLYIARGSFCEPTGK</sequence>
<comment type="caution">
    <text evidence="3">The sequence shown here is derived from an EMBL/GenBank/DDBJ whole genome shotgun (WGS) entry which is preliminary data.</text>
</comment>
<keyword evidence="4" id="KW-1185">Reference proteome</keyword>
<reference evidence="3 4" key="1">
    <citation type="submission" date="2021-05" db="EMBL/GenBank/DDBJ databases">
        <title>A Polyphasic approach of four new species of the genus Ohtaekwangia: Ohtaekwangia histidinii sp. nov., Ohtaekwangia cretensis sp. nov., Ohtaekwangia indiensis sp. nov., Ohtaekwangia reichenbachii sp. nov. from diverse environment.</title>
        <authorList>
            <person name="Octaviana S."/>
        </authorList>
    </citation>
    <scope>NUCLEOTIDE SEQUENCE [LARGE SCALE GENOMIC DNA]</scope>
    <source>
        <strain evidence="3 4">PWU37</strain>
    </source>
</reference>
<proteinExistence type="inferred from homology"/>
<feature type="domain" description="YCII-related" evidence="2">
    <location>
        <begin position="31"/>
        <end position="94"/>
    </location>
</feature>
<dbReference type="Pfam" id="PF03795">
    <property type="entry name" value="YCII"/>
    <property type="match status" value="1"/>
</dbReference>
<dbReference type="SUPFAM" id="SSF54909">
    <property type="entry name" value="Dimeric alpha+beta barrel"/>
    <property type="match status" value="1"/>
</dbReference>
<dbReference type="RefSeq" id="WP_254088555.1">
    <property type="nucleotide sequence ID" value="NZ_JAHESC010000002.1"/>
</dbReference>
<dbReference type="Proteomes" id="UP001319180">
    <property type="component" value="Unassembled WGS sequence"/>
</dbReference>
<dbReference type="InterPro" id="IPR011008">
    <property type="entry name" value="Dimeric_a/b-barrel"/>
</dbReference>